<dbReference type="AlphaFoldDB" id="A0A1E5NHZ5"/>
<name>A0A1E5NHZ5_9SPIR</name>
<feature type="transmembrane region" description="Helical" evidence="1">
    <location>
        <begin position="271"/>
        <end position="292"/>
    </location>
</feature>
<protein>
    <submittedName>
        <fullName evidence="2">Uncharacterized protein</fullName>
    </submittedName>
</protein>
<keyword evidence="1" id="KW-0472">Membrane</keyword>
<reference evidence="2 3" key="1">
    <citation type="submission" date="2016-08" db="EMBL/GenBank/DDBJ databases">
        <title>Characterization and recognition of Brachyspira hampsonii sp. nov., a novel intestinal spirochete that is pathogenic to pigs.</title>
        <authorList>
            <person name="Mirajkar N."/>
            <person name="La T."/>
            <person name="Phillips N."/>
            <person name="Hampson D."/>
            <person name="Gebhart C."/>
        </authorList>
    </citation>
    <scope>NUCLEOTIDE SEQUENCE [LARGE SCALE GENOMIC DNA]</scope>
    <source>
        <strain evidence="2 3">P280/1</strain>
    </source>
</reference>
<feature type="transmembrane region" description="Helical" evidence="1">
    <location>
        <begin position="95"/>
        <end position="118"/>
    </location>
</feature>
<dbReference type="Proteomes" id="UP000095247">
    <property type="component" value="Unassembled WGS sequence"/>
</dbReference>
<dbReference type="RefSeq" id="WP_069725168.1">
    <property type="nucleotide sequence ID" value="NZ_MDCO01000001.1"/>
</dbReference>
<evidence type="ECO:0000256" key="1">
    <source>
        <dbReference type="SAM" id="Phobius"/>
    </source>
</evidence>
<gene>
    <name evidence="2" type="ORF">BFL38_09450</name>
</gene>
<keyword evidence="1" id="KW-0812">Transmembrane</keyword>
<evidence type="ECO:0000313" key="2">
    <source>
        <dbReference type="EMBL" id="OEJ15687.1"/>
    </source>
</evidence>
<proteinExistence type="predicted"/>
<accession>A0A1E5NHZ5</accession>
<evidence type="ECO:0000313" key="3">
    <source>
        <dbReference type="Proteomes" id="UP000095247"/>
    </source>
</evidence>
<comment type="caution">
    <text evidence="2">The sequence shown here is derived from an EMBL/GenBank/DDBJ whole genome shotgun (WGS) entry which is preliminary data.</text>
</comment>
<feature type="transmembrane region" description="Helical" evidence="1">
    <location>
        <begin position="138"/>
        <end position="155"/>
    </location>
</feature>
<feature type="transmembrane region" description="Helical" evidence="1">
    <location>
        <begin position="236"/>
        <end position="256"/>
    </location>
</feature>
<feature type="transmembrane region" description="Helical" evidence="1">
    <location>
        <begin position="16"/>
        <end position="41"/>
    </location>
</feature>
<feature type="transmembrane region" description="Helical" evidence="1">
    <location>
        <begin position="208"/>
        <end position="227"/>
    </location>
</feature>
<dbReference type="EMBL" id="MDCO01000001">
    <property type="protein sequence ID" value="OEJ15687.1"/>
    <property type="molecule type" value="Genomic_DNA"/>
</dbReference>
<feature type="transmembrane region" description="Helical" evidence="1">
    <location>
        <begin position="167"/>
        <end position="196"/>
    </location>
</feature>
<keyword evidence="1" id="KW-1133">Transmembrane helix</keyword>
<sequence length="347" mass="40283">MEENENNPKIFFRHFFIFYIKVAVIHTLTYIVFGILFSNMFDYSGIYSNDIVSNFMRGFESPLTVIGPFLQPIRAIFIAIALFPLRKIIATKFGWFIIWLIFVCIGIISAPSSAPSSIEGLIYTQLPLEFHLHNLPELLIQTFSFSIILWVVEMLPHTEKEFSSRVFFLKLLFAILYTMIGIFLTSICGIIIMNFLELDYNNAKLDRGTVSYLTAISILTIIISYSFSDKVYKNKLWLFLTIPLILLLYILFPYGYNYLFNTVYNNNMSLIPYSLSAVLMSIIYYLIFVIIYGKLKNIGKKTDFEEKNDSVSDDKDDLKLIEINADDNQDEDKDDIKYIELNSDDEK</sequence>
<organism evidence="2 3">
    <name type="scientific">Brachyspira hampsonii</name>
    <dbReference type="NCBI Taxonomy" id="1287055"/>
    <lineage>
        <taxon>Bacteria</taxon>
        <taxon>Pseudomonadati</taxon>
        <taxon>Spirochaetota</taxon>
        <taxon>Spirochaetia</taxon>
        <taxon>Brachyspirales</taxon>
        <taxon>Brachyspiraceae</taxon>
        <taxon>Brachyspira</taxon>
    </lineage>
</organism>